<name>A0A813NZF5_9BILA</name>
<accession>A0A813NZF5</accession>
<evidence type="ECO:0000256" key="1">
    <source>
        <dbReference type="SAM" id="Coils"/>
    </source>
</evidence>
<dbReference type="Proteomes" id="UP000663870">
    <property type="component" value="Unassembled WGS sequence"/>
</dbReference>
<dbReference type="EMBL" id="CAJNOL010000013">
    <property type="protein sequence ID" value="CAF0743044.1"/>
    <property type="molecule type" value="Genomic_DNA"/>
</dbReference>
<evidence type="ECO:0000313" key="3">
    <source>
        <dbReference type="Proteomes" id="UP000663870"/>
    </source>
</evidence>
<organism evidence="2 3">
    <name type="scientific">Rotaria sordida</name>
    <dbReference type="NCBI Taxonomy" id="392033"/>
    <lineage>
        <taxon>Eukaryota</taxon>
        <taxon>Metazoa</taxon>
        <taxon>Spiralia</taxon>
        <taxon>Gnathifera</taxon>
        <taxon>Rotifera</taxon>
        <taxon>Eurotatoria</taxon>
        <taxon>Bdelloidea</taxon>
        <taxon>Philodinida</taxon>
        <taxon>Philodinidae</taxon>
        <taxon>Rotaria</taxon>
    </lineage>
</organism>
<dbReference type="Pfam" id="PF14645">
    <property type="entry name" value="Chibby"/>
    <property type="match status" value="1"/>
</dbReference>
<protein>
    <submittedName>
        <fullName evidence="2">Uncharacterized protein</fullName>
    </submittedName>
</protein>
<sequence>MSFFKSVFSVKKVKPRKQISRSPLKLSADEFYRDLGPKCEVIDVKVADKKIVFDIENGDWNTVAAKSFGETILSSNVQKIRKQNELLQEENNLLKLKVEILLSRLAESIAEKSSTQH</sequence>
<feature type="coiled-coil region" evidence="1">
    <location>
        <begin position="77"/>
        <end position="104"/>
    </location>
</feature>
<proteinExistence type="predicted"/>
<dbReference type="InterPro" id="IPR028118">
    <property type="entry name" value="Chibby_fam"/>
</dbReference>
<reference evidence="2" key="1">
    <citation type="submission" date="2021-02" db="EMBL/GenBank/DDBJ databases">
        <authorList>
            <person name="Nowell W R."/>
        </authorList>
    </citation>
    <scope>NUCLEOTIDE SEQUENCE</scope>
</reference>
<comment type="caution">
    <text evidence="2">The sequence shown here is derived from an EMBL/GenBank/DDBJ whole genome shotgun (WGS) entry which is preliminary data.</text>
</comment>
<keyword evidence="1" id="KW-0175">Coiled coil</keyword>
<keyword evidence="3" id="KW-1185">Reference proteome</keyword>
<gene>
    <name evidence="2" type="ORF">JXQ802_LOCUS1240</name>
</gene>
<evidence type="ECO:0000313" key="2">
    <source>
        <dbReference type="EMBL" id="CAF0743044.1"/>
    </source>
</evidence>
<dbReference type="AlphaFoldDB" id="A0A813NZF5"/>